<dbReference type="PROSITE" id="PS50931">
    <property type="entry name" value="HTH_LYSR"/>
    <property type="match status" value="1"/>
</dbReference>
<comment type="similarity">
    <text evidence="1">Belongs to the LysR transcriptional regulatory family.</text>
</comment>
<dbReference type="Pfam" id="PF03466">
    <property type="entry name" value="LysR_substrate"/>
    <property type="match status" value="1"/>
</dbReference>
<dbReference type="SUPFAM" id="SSF46785">
    <property type="entry name" value="Winged helix' DNA-binding domain"/>
    <property type="match status" value="1"/>
</dbReference>
<evidence type="ECO:0000313" key="6">
    <source>
        <dbReference type="EMBL" id="GAD55198.1"/>
    </source>
</evidence>
<keyword evidence="3" id="KW-0238">DNA-binding</keyword>
<protein>
    <submittedName>
        <fullName evidence="6">Transcriptional regulator, LysR family</fullName>
    </submittedName>
</protein>
<dbReference type="STRING" id="1337093.MBELCI_1250"/>
<comment type="caution">
    <text evidence="6">The sequence shown here is derived from an EMBL/GenBank/DDBJ whole genome shotgun (WGS) entry which is preliminary data.</text>
</comment>
<dbReference type="PANTHER" id="PTHR30537">
    <property type="entry name" value="HTH-TYPE TRANSCRIPTIONAL REGULATOR"/>
    <property type="match status" value="1"/>
</dbReference>
<dbReference type="InterPro" id="IPR036390">
    <property type="entry name" value="WH_DNA-bd_sf"/>
</dbReference>
<dbReference type="Proteomes" id="UP000016566">
    <property type="component" value="Unassembled WGS sequence"/>
</dbReference>
<dbReference type="InterPro" id="IPR058163">
    <property type="entry name" value="LysR-type_TF_proteobact-type"/>
</dbReference>
<name>U3AK98_9RHOB</name>
<dbReference type="GO" id="GO:0003700">
    <property type="term" value="F:DNA-binding transcription factor activity"/>
    <property type="evidence" value="ECO:0007669"/>
    <property type="project" value="InterPro"/>
</dbReference>
<organism evidence="6 7">
    <name type="scientific">Limimaricola cinnabarinus LL-001</name>
    <dbReference type="NCBI Taxonomy" id="1337093"/>
    <lineage>
        <taxon>Bacteria</taxon>
        <taxon>Pseudomonadati</taxon>
        <taxon>Pseudomonadota</taxon>
        <taxon>Alphaproteobacteria</taxon>
        <taxon>Rhodobacterales</taxon>
        <taxon>Paracoccaceae</taxon>
        <taxon>Limimaricola</taxon>
    </lineage>
</organism>
<gene>
    <name evidence="6" type="ORF">MBELCI_1250</name>
</gene>
<dbReference type="InterPro" id="IPR036388">
    <property type="entry name" value="WH-like_DNA-bd_sf"/>
</dbReference>
<sequence>MAYLDNIRTFVRVYELGSMSAAGRDMRISAAVASARIGQLETHLGVRLFQRTTRSLAPTEQGRSFYDGARAVLEKVEEAEALVSEITETPRGTIHVAAPLGVGRRLIAPLLPGFAQAYPRIDLRLRLSDRMIDLAAEAIDLRFFLGHPADSDLTIRQIATCARVLCAAPAYIDRHGAPRDGNDLVAAGHDCLNLRFPGATEFRWTLRTPQGPRPYPVRGRLECDDGDVLTAWALEGAGIAMKPVFEIAEHLAAGRLVPVCAATPPLPVQMACLFTHRRLQDPKIRIFMDHVSGRVASAVAAAEAKATKVAAEQSAGNC</sequence>
<dbReference type="SUPFAM" id="SSF53850">
    <property type="entry name" value="Periplasmic binding protein-like II"/>
    <property type="match status" value="1"/>
</dbReference>
<evidence type="ECO:0000256" key="2">
    <source>
        <dbReference type="ARBA" id="ARBA00023015"/>
    </source>
</evidence>
<dbReference type="CDD" id="cd08422">
    <property type="entry name" value="PBP2_CrgA_like"/>
    <property type="match status" value="1"/>
</dbReference>
<dbReference type="eggNOG" id="COG0583">
    <property type="taxonomic scope" value="Bacteria"/>
</dbReference>
<dbReference type="EMBL" id="BATB01000011">
    <property type="protein sequence ID" value="GAD55198.1"/>
    <property type="molecule type" value="Genomic_DNA"/>
</dbReference>
<evidence type="ECO:0000313" key="7">
    <source>
        <dbReference type="Proteomes" id="UP000016566"/>
    </source>
</evidence>
<dbReference type="GO" id="GO:0003677">
    <property type="term" value="F:DNA binding"/>
    <property type="evidence" value="ECO:0007669"/>
    <property type="project" value="UniProtKB-KW"/>
</dbReference>
<feature type="domain" description="HTH lysR-type" evidence="5">
    <location>
        <begin position="1"/>
        <end position="59"/>
    </location>
</feature>
<dbReference type="Pfam" id="PF00126">
    <property type="entry name" value="HTH_1"/>
    <property type="match status" value="1"/>
</dbReference>
<dbReference type="RefSeq" id="WP_021693304.1">
    <property type="nucleotide sequence ID" value="NZ_BATB01000011.1"/>
</dbReference>
<keyword evidence="7" id="KW-1185">Reference proteome</keyword>
<reference evidence="6" key="1">
    <citation type="journal article" date="2013" name="Genome Announc.">
        <title>Draft Genome Sequence of Loktanella cinnabarina LL-001T, Isolated from Deep-Sea Floor Sediment.</title>
        <authorList>
            <person name="Nishi S."/>
            <person name="Tsubouchi T."/>
            <person name="Takaki Y."/>
            <person name="Koyanagi R."/>
            <person name="Satoh N."/>
            <person name="Maruyama T."/>
            <person name="Hatada Y."/>
        </authorList>
    </citation>
    <scope>NUCLEOTIDE SEQUENCE [LARGE SCALE GENOMIC DNA]</scope>
    <source>
        <strain evidence="6">LL-001</strain>
    </source>
</reference>
<evidence type="ECO:0000259" key="5">
    <source>
        <dbReference type="PROSITE" id="PS50931"/>
    </source>
</evidence>
<keyword evidence="2" id="KW-0805">Transcription regulation</keyword>
<dbReference type="OrthoDB" id="9813056at2"/>
<evidence type="ECO:0000256" key="4">
    <source>
        <dbReference type="ARBA" id="ARBA00023163"/>
    </source>
</evidence>
<keyword evidence="4" id="KW-0804">Transcription</keyword>
<evidence type="ECO:0000256" key="3">
    <source>
        <dbReference type="ARBA" id="ARBA00023125"/>
    </source>
</evidence>
<dbReference type="Gene3D" id="3.40.190.290">
    <property type="match status" value="1"/>
</dbReference>
<evidence type="ECO:0000256" key="1">
    <source>
        <dbReference type="ARBA" id="ARBA00009437"/>
    </source>
</evidence>
<dbReference type="PANTHER" id="PTHR30537:SF5">
    <property type="entry name" value="HTH-TYPE TRANSCRIPTIONAL ACTIVATOR TTDR-RELATED"/>
    <property type="match status" value="1"/>
</dbReference>
<dbReference type="AlphaFoldDB" id="U3AK98"/>
<dbReference type="InterPro" id="IPR000847">
    <property type="entry name" value="LysR_HTH_N"/>
</dbReference>
<accession>U3AK98</accession>
<dbReference type="FunFam" id="1.10.10.10:FF:000001">
    <property type="entry name" value="LysR family transcriptional regulator"/>
    <property type="match status" value="1"/>
</dbReference>
<dbReference type="Gene3D" id="1.10.10.10">
    <property type="entry name" value="Winged helix-like DNA-binding domain superfamily/Winged helix DNA-binding domain"/>
    <property type="match status" value="1"/>
</dbReference>
<proteinExistence type="inferred from homology"/>
<dbReference type="InterPro" id="IPR005119">
    <property type="entry name" value="LysR_subst-bd"/>
</dbReference>